<reference evidence="1 2" key="1">
    <citation type="journal article" date="2021" name="Hortic Res">
        <title>Chromosome-scale assembly of the Dendrobium chrysotoxum genome enhances the understanding of orchid evolution.</title>
        <authorList>
            <person name="Zhang Y."/>
            <person name="Zhang G.Q."/>
            <person name="Zhang D."/>
            <person name="Liu X.D."/>
            <person name="Xu X.Y."/>
            <person name="Sun W.H."/>
            <person name="Yu X."/>
            <person name="Zhu X."/>
            <person name="Wang Z.W."/>
            <person name="Zhao X."/>
            <person name="Zhong W.Y."/>
            <person name="Chen H."/>
            <person name="Yin W.L."/>
            <person name="Huang T."/>
            <person name="Niu S.C."/>
            <person name="Liu Z.J."/>
        </authorList>
    </citation>
    <scope>NUCLEOTIDE SEQUENCE [LARGE SCALE GENOMIC DNA]</scope>
    <source>
        <strain evidence="1">Lindl</strain>
    </source>
</reference>
<name>A0AAV7GET4_DENCH</name>
<dbReference type="Proteomes" id="UP000775213">
    <property type="component" value="Unassembled WGS sequence"/>
</dbReference>
<protein>
    <submittedName>
        <fullName evidence="1">Uncharacterized protein</fullName>
    </submittedName>
</protein>
<dbReference type="Gene3D" id="3.40.50.2000">
    <property type="entry name" value="Glycogen Phosphorylase B"/>
    <property type="match status" value="1"/>
</dbReference>
<keyword evidence="2" id="KW-1185">Reference proteome</keyword>
<proteinExistence type="predicted"/>
<evidence type="ECO:0000313" key="2">
    <source>
        <dbReference type="Proteomes" id="UP000775213"/>
    </source>
</evidence>
<dbReference type="EMBL" id="JAGFBR010000015">
    <property type="protein sequence ID" value="KAH0454707.1"/>
    <property type="molecule type" value="Genomic_DNA"/>
</dbReference>
<organism evidence="1 2">
    <name type="scientific">Dendrobium chrysotoxum</name>
    <name type="common">Orchid</name>
    <dbReference type="NCBI Taxonomy" id="161865"/>
    <lineage>
        <taxon>Eukaryota</taxon>
        <taxon>Viridiplantae</taxon>
        <taxon>Streptophyta</taxon>
        <taxon>Embryophyta</taxon>
        <taxon>Tracheophyta</taxon>
        <taxon>Spermatophyta</taxon>
        <taxon>Magnoliopsida</taxon>
        <taxon>Liliopsida</taxon>
        <taxon>Asparagales</taxon>
        <taxon>Orchidaceae</taxon>
        <taxon>Epidendroideae</taxon>
        <taxon>Malaxideae</taxon>
        <taxon>Dendrobiinae</taxon>
        <taxon>Dendrobium</taxon>
    </lineage>
</organism>
<gene>
    <name evidence="1" type="ORF">IEQ34_016631</name>
</gene>
<accession>A0AAV7GET4</accession>
<dbReference type="AlphaFoldDB" id="A0AAV7GET4"/>
<evidence type="ECO:0000313" key="1">
    <source>
        <dbReference type="EMBL" id="KAH0454707.1"/>
    </source>
</evidence>
<sequence>MRAGGIEESPKPFFVYLTTRGCATCEVVQMWEEHHRRVCDVRGRAMSGILGQQPNCIRWYAVHDSLHSNYAWELDRIHSRNLVLILYTMSTLYALILQYLAQGHDVCPLIQLSFCLLDHGFIITFVNTELNHERVGSTIARENNCHELKRSHMVDASDG</sequence>
<comment type="caution">
    <text evidence="1">The sequence shown here is derived from an EMBL/GenBank/DDBJ whole genome shotgun (WGS) entry which is preliminary data.</text>
</comment>